<dbReference type="PANTHER" id="PTHR33210:SF18">
    <property type="entry name" value="PROTODERMAL FACTOR 1"/>
    <property type="match status" value="1"/>
</dbReference>
<feature type="compositionally biased region" description="Low complexity" evidence="1">
    <location>
        <begin position="184"/>
        <end position="196"/>
    </location>
</feature>
<dbReference type="PANTHER" id="PTHR33210">
    <property type="entry name" value="PROTODERMAL FACTOR 1"/>
    <property type="match status" value="1"/>
</dbReference>
<feature type="compositionally biased region" description="Polar residues" evidence="1">
    <location>
        <begin position="217"/>
        <end position="261"/>
    </location>
</feature>
<feature type="chain" id="PRO_5047239436" evidence="2">
    <location>
        <begin position="24"/>
        <end position="543"/>
    </location>
</feature>
<evidence type="ECO:0000256" key="1">
    <source>
        <dbReference type="SAM" id="MobiDB-lite"/>
    </source>
</evidence>
<gene>
    <name evidence="3" type="ORF">CSSPTR1EN2_LOCUS228</name>
</gene>
<feature type="compositionally biased region" description="Polar residues" evidence="1">
    <location>
        <begin position="174"/>
        <end position="183"/>
    </location>
</feature>
<evidence type="ECO:0000256" key="2">
    <source>
        <dbReference type="SAM" id="SignalP"/>
    </source>
</evidence>
<evidence type="ECO:0000313" key="4">
    <source>
        <dbReference type="Proteomes" id="UP001497512"/>
    </source>
</evidence>
<feature type="signal peptide" evidence="2">
    <location>
        <begin position="1"/>
        <end position="23"/>
    </location>
</feature>
<keyword evidence="4" id="KW-1185">Reference proteome</keyword>
<feature type="region of interest" description="Disordered" evidence="1">
    <location>
        <begin position="84"/>
        <end position="109"/>
    </location>
</feature>
<name>A0ABP0T8G7_9BRYO</name>
<feature type="compositionally biased region" description="Polar residues" evidence="1">
    <location>
        <begin position="398"/>
        <end position="411"/>
    </location>
</feature>
<dbReference type="Proteomes" id="UP001497512">
    <property type="component" value="Chromosome 1"/>
</dbReference>
<evidence type="ECO:0000313" key="3">
    <source>
        <dbReference type="EMBL" id="CAK9189577.1"/>
    </source>
</evidence>
<proteinExistence type="predicted"/>
<keyword evidence="2" id="KW-0732">Signal</keyword>
<feature type="region of interest" description="Disordered" evidence="1">
    <location>
        <begin position="397"/>
        <end position="423"/>
    </location>
</feature>
<feature type="compositionally biased region" description="Polar residues" evidence="1">
    <location>
        <begin position="85"/>
        <end position="109"/>
    </location>
</feature>
<organism evidence="3 4">
    <name type="scientific">Sphagnum troendelagicum</name>
    <dbReference type="NCBI Taxonomy" id="128251"/>
    <lineage>
        <taxon>Eukaryota</taxon>
        <taxon>Viridiplantae</taxon>
        <taxon>Streptophyta</taxon>
        <taxon>Embryophyta</taxon>
        <taxon>Bryophyta</taxon>
        <taxon>Sphagnophytina</taxon>
        <taxon>Sphagnopsida</taxon>
        <taxon>Sphagnales</taxon>
        <taxon>Sphagnaceae</taxon>
        <taxon>Sphagnum</taxon>
    </lineage>
</organism>
<feature type="region of interest" description="Disordered" evidence="1">
    <location>
        <begin position="130"/>
        <end position="324"/>
    </location>
</feature>
<dbReference type="InterPro" id="IPR039923">
    <property type="entry name" value="Protodermal_1"/>
</dbReference>
<sequence length="543" mass="58927">MKGASKFVLGLVLLSFLCTVAVGENSPYFEFVQQQQDQSSTTAVSQSSGNVQDVAVPEPKTATEFAKMKPNNYPNFEFRTEDVKQSSSNAVTTTSSFQSVPENKPNNYPNFEFKESNTAKASYDSLFGQEQTAHRTTTTTTPGSTVYRGSDPSGRYPSSFDLTNARHQTEVRGASTTEAAGSQFTNTRDNSFSTSSSEDKTSTTSPKYRGSDPYARNPSSFDLTNSRYQEAQPQSQTQQFSTRDSFTTNTQPASTSSSTLYRGSDASGRYPSSFDLTNARYQTSHSQQDATGSQYFSTQNSIPHESSVSTHRSSDTSGKYPSSFDLTNARQQASYVYNAEQASRSTNQFTTSGKVFGDESSAYRFNGGSKYSTEQVAPDQTTSFGTFNHDTREFTSGDLKTSFGTTTPAADSSSQSRPSSIPTAGKGCSSSYWTSHTGNWPSFFTINSKVTDAFPGSKVAIVYGTTTLLQALYDTRPDGYSQLLSHGVAALLNAYEKPSSYEYSHTAVIELFTNALASRTSAAQQALKFQNANTAYGTEGCDA</sequence>
<reference evidence="3 4" key="1">
    <citation type="submission" date="2024-02" db="EMBL/GenBank/DDBJ databases">
        <authorList>
            <consortium name="ELIXIR-Norway"/>
            <consortium name="Elixir Norway"/>
        </authorList>
    </citation>
    <scope>NUCLEOTIDE SEQUENCE [LARGE SCALE GENOMIC DNA]</scope>
</reference>
<accession>A0ABP0T8G7</accession>
<feature type="compositionally biased region" description="Low complexity" evidence="1">
    <location>
        <begin position="306"/>
        <end position="317"/>
    </location>
</feature>
<feature type="compositionally biased region" description="Polar residues" evidence="1">
    <location>
        <begin position="274"/>
        <end position="304"/>
    </location>
</feature>
<dbReference type="EMBL" id="OZ019893">
    <property type="protein sequence ID" value="CAK9189577.1"/>
    <property type="molecule type" value="Genomic_DNA"/>
</dbReference>
<protein>
    <submittedName>
        <fullName evidence="3">Uncharacterized protein</fullName>
    </submittedName>
</protein>